<sequence length="308" mass="34632">MKNGPHLKLKSGQVINVQMDSVIIRSANPYLATPEATIHDLDLSARNPKVTYTHHGYEPEPDNKLGTIYLLDDMMHRTFFFGPTEVAPIRTLLPPHQLQPHSYFEIISAYFWRYPNLLLPDGYYGNAFVYSVTITTAGKLIENPLAYALDLVKKEKTNVTKEYMQSTTDLMVIKGRPYFNKSRLYLVSDVTRAGFRDVEFGWGKPVYGGPAKGGDGANPGLACFRIAFKNVKGEEGVLKRWMCLRICHPNDSDYRRCSGAGIVSTESSPTVSKVFLKISLENIVKDIPSLTEKSWIYGDIMANITHQS</sequence>
<dbReference type="PANTHER" id="PTHR31147">
    <property type="entry name" value="ACYL TRANSFERASE 4"/>
    <property type="match status" value="1"/>
</dbReference>
<protein>
    <submittedName>
        <fullName evidence="3">Transferase family protein</fullName>
    </submittedName>
</protein>
<reference evidence="3 5" key="2">
    <citation type="journal article" date="2014" name="BMC Genomics">
        <title>An improved genome release (version Mt4.0) for the model legume Medicago truncatula.</title>
        <authorList>
            <person name="Tang H."/>
            <person name="Krishnakumar V."/>
            <person name="Bidwell S."/>
            <person name="Rosen B."/>
            <person name="Chan A."/>
            <person name="Zhou S."/>
            <person name="Gentzbittel L."/>
            <person name="Childs K.L."/>
            <person name="Yandell M."/>
            <person name="Gundlach H."/>
            <person name="Mayer K.F."/>
            <person name="Schwartz D.C."/>
            <person name="Town C.D."/>
        </authorList>
    </citation>
    <scope>GENOME REANNOTATION</scope>
    <source>
        <strain evidence="4 5">cv. Jemalong A17</strain>
    </source>
</reference>
<dbReference type="PaxDb" id="3880-AES69799"/>
<dbReference type="eggNOG" id="ENOG502QUSI">
    <property type="taxonomic scope" value="Eukaryota"/>
</dbReference>
<dbReference type="STRING" id="3880.G7IZN4"/>
<reference evidence="4" key="3">
    <citation type="submission" date="2015-04" db="UniProtKB">
        <authorList>
            <consortium name="EnsemblPlants"/>
        </authorList>
    </citation>
    <scope>IDENTIFICATION</scope>
    <source>
        <strain evidence="4">cv. Jemalong A17</strain>
    </source>
</reference>
<dbReference type="AlphaFoldDB" id="G7IZN4"/>
<dbReference type="EnsemblPlants" id="AES69799">
    <property type="protein sequence ID" value="AES69799"/>
    <property type="gene ID" value="MTR_3g035000"/>
</dbReference>
<evidence type="ECO:0000313" key="3">
    <source>
        <dbReference type="EMBL" id="AES69799.1"/>
    </source>
</evidence>
<organism evidence="3 5">
    <name type="scientific">Medicago truncatula</name>
    <name type="common">Barrel medic</name>
    <name type="synonym">Medicago tribuloides</name>
    <dbReference type="NCBI Taxonomy" id="3880"/>
    <lineage>
        <taxon>Eukaryota</taxon>
        <taxon>Viridiplantae</taxon>
        <taxon>Streptophyta</taxon>
        <taxon>Embryophyta</taxon>
        <taxon>Tracheophyta</taxon>
        <taxon>Spermatophyta</taxon>
        <taxon>Magnoliopsida</taxon>
        <taxon>eudicotyledons</taxon>
        <taxon>Gunneridae</taxon>
        <taxon>Pentapetalae</taxon>
        <taxon>rosids</taxon>
        <taxon>fabids</taxon>
        <taxon>Fabales</taxon>
        <taxon>Fabaceae</taxon>
        <taxon>Papilionoideae</taxon>
        <taxon>50 kb inversion clade</taxon>
        <taxon>NPAAA clade</taxon>
        <taxon>Hologalegina</taxon>
        <taxon>IRL clade</taxon>
        <taxon>Trifolieae</taxon>
        <taxon>Medicago</taxon>
    </lineage>
</organism>
<comment type="similarity">
    <text evidence="1">Belongs to the plant acyltransferase family.</text>
</comment>
<dbReference type="EMBL" id="CM001219">
    <property type="protein sequence ID" value="AES69799.1"/>
    <property type="molecule type" value="Genomic_DNA"/>
</dbReference>
<name>G7IZN4_MEDTR</name>
<dbReference type="HOGENOM" id="CLU_904210_0_0_1"/>
<proteinExistence type="inferred from homology"/>
<dbReference type="GO" id="GO:0016747">
    <property type="term" value="F:acyltransferase activity, transferring groups other than amino-acyl groups"/>
    <property type="evidence" value="ECO:0000318"/>
    <property type="project" value="GO_Central"/>
</dbReference>
<evidence type="ECO:0000313" key="5">
    <source>
        <dbReference type="Proteomes" id="UP000002051"/>
    </source>
</evidence>
<dbReference type="Pfam" id="PF02458">
    <property type="entry name" value="Transferase"/>
    <property type="match status" value="1"/>
</dbReference>
<dbReference type="InterPro" id="IPR050898">
    <property type="entry name" value="Plant_acyltransferase"/>
</dbReference>
<keyword evidence="5" id="KW-1185">Reference proteome</keyword>
<dbReference type="Proteomes" id="UP000002051">
    <property type="component" value="Chromosome 3"/>
</dbReference>
<evidence type="ECO:0000256" key="1">
    <source>
        <dbReference type="ARBA" id="ARBA00009861"/>
    </source>
</evidence>
<dbReference type="Gene3D" id="3.30.559.10">
    <property type="entry name" value="Chloramphenicol acetyltransferase-like domain"/>
    <property type="match status" value="1"/>
</dbReference>
<accession>G7IZN4</accession>
<evidence type="ECO:0000313" key="4">
    <source>
        <dbReference type="EnsemblPlants" id="AES69799"/>
    </source>
</evidence>
<keyword evidence="2 3" id="KW-0808">Transferase</keyword>
<dbReference type="InterPro" id="IPR023213">
    <property type="entry name" value="CAT-like_dom_sf"/>
</dbReference>
<reference evidence="3 5" key="1">
    <citation type="journal article" date="2011" name="Nature">
        <title>The Medicago genome provides insight into the evolution of rhizobial symbioses.</title>
        <authorList>
            <person name="Young N.D."/>
            <person name="Debelle F."/>
            <person name="Oldroyd G.E."/>
            <person name="Geurts R."/>
            <person name="Cannon S.B."/>
            <person name="Udvardi M.K."/>
            <person name="Benedito V.A."/>
            <person name="Mayer K.F."/>
            <person name="Gouzy J."/>
            <person name="Schoof H."/>
            <person name="Van de Peer Y."/>
            <person name="Proost S."/>
            <person name="Cook D.R."/>
            <person name="Meyers B.C."/>
            <person name="Spannagl M."/>
            <person name="Cheung F."/>
            <person name="De Mita S."/>
            <person name="Krishnakumar V."/>
            <person name="Gundlach H."/>
            <person name="Zhou S."/>
            <person name="Mudge J."/>
            <person name="Bharti A.K."/>
            <person name="Murray J.D."/>
            <person name="Naoumkina M.A."/>
            <person name="Rosen B."/>
            <person name="Silverstein K.A."/>
            <person name="Tang H."/>
            <person name="Rombauts S."/>
            <person name="Zhao P.X."/>
            <person name="Zhou P."/>
            <person name="Barbe V."/>
            <person name="Bardou P."/>
            <person name="Bechner M."/>
            <person name="Bellec A."/>
            <person name="Berger A."/>
            <person name="Berges H."/>
            <person name="Bidwell S."/>
            <person name="Bisseling T."/>
            <person name="Choisne N."/>
            <person name="Couloux A."/>
            <person name="Denny R."/>
            <person name="Deshpande S."/>
            <person name="Dai X."/>
            <person name="Doyle J.J."/>
            <person name="Dudez A.M."/>
            <person name="Farmer A.D."/>
            <person name="Fouteau S."/>
            <person name="Franken C."/>
            <person name="Gibelin C."/>
            <person name="Gish J."/>
            <person name="Goldstein S."/>
            <person name="Gonzalez A.J."/>
            <person name="Green P.J."/>
            <person name="Hallab A."/>
            <person name="Hartog M."/>
            <person name="Hua A."/>
            <person name="Humphray S.J."/>
            <person name="Jeong D.H."/>
            <person name="Jing Y."/>
            <person name="Jocker A."/>
            <person name="Kenton S.M."/>
            <person name="Kim D.J."/>
            <person name="Klee K."/>
            <person name="Lai H."/>
            <person name="Lang C."/>
            <person name="Lin S."/>
            <person name="Macmil S.L."/>
            <person name="Magdelenat G."/>
            <person name="Matthews L."/>
            <person name="McCorrison J."/>
            <person name="Monaghan E.L."/>
            <person name="Mun J.H."/>
            <person name="Najar F.Z."/>
            <person name="Nicholson C."/>
            <person name="Noirot C."/>
            <person name="O'Bleness M."/>
            <person name="Paule C.R."/>
            <person name="Poulain J."/>
            <person name="Prion F."/>
            <person name="Qin B."/>
            <person name="Qu C."/>
            <person name="Retzel E.F."/>
            <person name="Riddle C."/>
            <person name="Sallet E."/>
            <person name="Samain S."/>
            <person name="Samson N."/>
            <person name="Sanders I."/>
            <person name="Saurat O."/>
            <person name="Scarpelli C."/>
            <person name="Schiex T."/>
            <person name="Segurens B."/>
            <person name="Severin A.J."/>
            <person name="Sherrier D.J."/>
            <person name="Shi R."/>
            <person name="Sims S."/>
            <person name="Singer S.R."/>
            <person name="Sinharoy S."/>
            <person name="Sterck L."/>
            <person name="Viollet A."/>
            <person name="Wang B.B."/>
            <person name="Wang K."/>
            <person name="Wang M."/>
            <person name="Wang X."/>
            <person name="Warfsmann J."/>
            <person name="Weissenbach J."/>
            <person name="White D.D."/>
            <person name="White J.D."/>
            <person name="Wiley G.B."/>
            <person name="Wincker P."/>
            <person name="Xing Y."/>
            <person name="Yang L."/>
            <person name="Yao Z."/>
            <person name="Ying F."/>
            <person name="Zhai J."/>
            <person name="Zhou L."/>
            <person name="Zuber A."/>
            <person name="Denarie J."/>
            <person name="Dixon R.A."/>
            <person name="May G.D."/>
            <person name="Schwartz D.C."/>
            <person name="Rogers J."/>
            <person name="Quetier F."/>
            <person name="Town C.D."/>
            <person name="Roe B.A."/>
        </authorList>
    </citation>
    <scope>NUCLEOTIDE SEQUENCE [LARGE SCALE GENOMIC DNA]</scope>
    <source>
        <strain evidence="3">A17</strain>
        <strain evidence="4 5">cv. Jemalong A17</strain>
    </source>
</reference>
<evidence type="ECO:0000256" key="2">
    <source>
        <dbReference type="ARBA" id="ARBA00022679"/>
    </source>
</evidence>
<gene>
    <name evidence="3" type="ordered locus">MTR_3g035000</name>
</gene>
<dbReference type="PANTHER" id="PTHR31147:SF66">
    <property type="entry name" value="OS05G0315700 PROTEIN"/>
    <property type="match status" value="1"/>
</dbReference>